<dbReference type="PANTHER" id="PTHR43553">
    <property type="entry name" value="HEAVY METAL TRANSPORTER"/>
    <property type="match status" value="1"/>
</dbReference>
<feature type="domain" description="ABC transporter" evidence="5">
    <location>
        <begin position="4"/>
        <end position="241"/>
    </location>
</feature>
<dbReference type="Gene3D" id="3.40.50.300">
    <property type="entry name" value="P-loop containing nucleotide triphosphate hydrolases"/>
    <property type="match status" value="2"/>
</dbReference>
<proteinExistence type="inferred from homology"/>
<dbReference type="PROSITE" id="PS00211">
    <property type="entry name" value="ABC_TRANSPORTER_1"/>
    <property type="match status" value="1"/>
</dbReference>
<dbReference type="InterPro" id="IPR003593">
    <property type="entry name" value="AAA+_ATPase"/>
</dbReference>
<feature type="domain" description="ABC transporter" evidence="5">
    <location>
        <begin position="248"/>
        <end position="467"/>
    </location>
</feature>
<dbReference type="InterPro" id="IPR017871">
    <property type="entry name" value="ABC_transporter-like_CS"/>
</dbReference>
<dbReference type="EMBL" id="JBBNOP010000012">
    <property type="protein sequence ID" value="MEQ3363846.1"/>
    <property type="molecule type" value="Genomic_DNA"/>
</dbReference>
<gene>
    <name evidence="6" type="ORF">AAA083_12750</name>
</gene>
<evidence type="ECO:0000256" key="3">
    <source>
        <dbReference type="ARBA" id="ARBA00022741"/>
    </source>
</evidence>
<sequence>MDALKVDGFSFSYPGEDPVLRDLSLRIEEGSFALLVGRTGCGKTTLLRCCKPEIAPVGERRGSIEVLGSPLDFSDRRSILSSVGYVFQSPENQIVCDTVVHELAFGLENLGVDSDAMRRRVAEAAAFFGIEPWLHAETAHLSGGQKQLVNLAGILAMQPRLLLLDEPTSQLDPIAEKSFLHALFRINRELGITVVVATHAPESMTDYATEAFALGDRGIERVALGELVGNPMPRGQRRAAGSLGESCVSSTDVFFRYARDRAWVLRGADIDIRKGGIHALVGGNGSGKSTLLRLAAGVLKPERGRVENALRSRQALLPQNPKALFVCDTVGEELREWQSACGYGEPEVFSMAERFGLSALAHRHPFDLSGGQQQSLAFAKLLLTEPELLLLDEPTKGLDANAKLELGSALGDLRGRGATIVFATHDLAFASVLADEVSMLFDGAVASTEPVDAFFSNNLFYRYREDGFLRLWASRGLAEEVG</sequence>
<dbReference type="InterPro" id="IPR050095">
    <property type="entry name" value="ECF_ABC_transporter_ATP-bd"/>
</dbReference>
<dbReference type="InterPro" id="IPR015856">
    <property type="entry name" value="ABC_transpr_CbiO/EcfA_su"/>
</dbReference>
<evidence type="ECO:0000313" key="7">
    <source>
        <dbReference type="Proteomes" id="UP001487305"/>
    </source>
</evidence>
<keyword evidence="4 6" id="KW-0067">ATP-binding</keyword>
<keyword evidence="7" id="KW-1185">Reference proteome</keyword>
<evidence type="ECO:0000259" key="5">
    <source>
        <dbReference type="PROSITE" id="PS50893"/>
    </source>
</evidence>
<dbReference type="SMART" id="SM00382">
    <property type="entry name" value="AAA"/>
    <property type="match status" value="2"/>
</dbReference>
<dbReference type="PANTHER" id="PTHR43553:SF24">
    <property type="entry name" value="ENERGY-COUPLING FACTOR TRANSPORTER ATP-BINDING PROTEIN ECFA1"/>
    <property type="match status" value="1"/>
</dbReference>
<dbReference type="CDD" id="cd03225">
    <property type="entry name" value="ABC_cobalt_CbiO_domain1"/>
    <property type="match status" value="2"/>
</dbReference>
<keyword evidence="2" id="KW-0813">Transport</keyword>
<dbReference type="InterPro" id="IPR027417">
    <property type="entry name" value="P-loop_NTPase"/>
</dbReference>
<evidence type="ECO:0000256" key="2">
    <source>
        <dbReference type="ARBA" id="ARBA00022448"/>
    </source>
</evidence>
<dbReference type="PROSITE" id="PS50893">
    <property type="entry name" value="ABC_TRANSPORTER_2"/>
    <property type="match status" value="2"/>
</dbReference>
<dbReference type="Pfam" id="PF00005">
    <property type="entry name" value="ABC_tran"/>
    <property type="match status" value="2"/>
</dbReference>
<organism evidence="6 7">
    <name type="scientific">Raoultibacter massiliensis</name>
    <dbReference type="NCBI Taxonomy" id="1852371"/>
    <lineage>
        <taxon>Bacteria</taxon>
        <taxon>Bacillati</taxon>
        <taxon>Actinomycetota</taxon>
        <taxon>Coriobacteriia</taxon>
        <taxon>Eggerthellales</taxon>
        <taxon>Eggerthellaceae</taxon>
        <taxon>Raoultibacter</taxon>
    </lineage>
</organism>
<dbReference type="InterPro" id="IPR003439">
    <property type="entry name" value="ABC_transporter-like_ATP-bd"/>
</dbReference>
<keyword evidence="3" id="KW-0547">Nucleotide-binding</keyword>
<protein>
    <submittedName>
        <fullName evidence="6">ATP-binding cassette domain-containing protein</fullName>
    </submittedName>
</protein>
<evidence type="ECO:0000256" key="1">
    <source>
        <dbReference type="ARBA" id="ARBA00005417"/>
    </source>
</evidence>
<evidence type="ECO:0000313" key="6">
    <source>
        <dbReference type="EMBL" id="MEQ3363846.1"/>
    </source>
</evidence>
<comment type="similarity">
    <text evidence="1">Belongs to the ABC transporter superfamily.</text>
</comment>
<dbReference type="RefSeq" id="WP_102375173.1">
    <property type="nucleotide sequence ID" value="NZ_JBBNOP010000012.1"/>
</dbReference>
<dbReference type="Proteomes" id="UP001487305">
    <property type="component" value="Unassembled WGS sequence"/>
</dbReference>
<name>A0ABV1JHN3_9ACTN</name>
<dbReference type="GO" id="GO:0005524">
    <property type="term" value="F:ATP binding"/>
    <property type="evidence" value="ECO:0007669"/>
    <property type="project" value="UniProtKB-KW"/>
</dbReference>
<comment type="caution">
    <text evidence="6">The sequence shown here is derived from an EMBL/GenBank/DDBJ whole genome shotgun (WGS) entry which is preliminary data.</text>
</comment>
<reference evidence="6 7" key="1">
    <citation type="submission" date="2024-04" db="EMBL/GenBank/DDBJ databases">
        <title>Human intestinal bacterial collection.</title>
        <authorList>
            <person name="Pauvert C."/>
            <person name="Hitch T.C.A."/>
            <person name="Clavel T."/>
        </authorList>
    </citation>
    <scope>NUCLEOTIDE SEQUENCE [LARGE SCALE GENOMIC DNA]</scope>
    <source>
        <strain evidence="6 7">CLA-KB-H42</strain>
    </source>
</reference>
<accession>A0ABV1JHN3</accession>
<dbReference type="SUPFAM" id="SSF52540">
    <property type="entry name" value="P-loop containing nucleoside triphosphate hydrolases"/>
    <property type="match status" value="2"/>
</dbReference>
<evidence type="ECO:0000256" key="4">
    <source>
        <dbReference type="ARBA" id="ARBA00022840"/>
    </source>
</evidence>